<evidence type="ECO:0000313" key="1">
    <source>
        <dbReference type="EMBL" id="KAJ3664506.1"/>
    </source>
</evidence>
<keyword evidence="2" id="KW-1185">Reference proteome</keyword>
<dbReference type="AlphaFoldDB" id="A0AA38MQ14"/>
<organism evidence="1 2">
    <name type="scientific">Zophobas morio</name>
    <dbReference type="NCBI Taxonomy" id="2755281"/>
    <lineage>
        <taxon>Eukaryota</taxon>
        <taxon>Metazoa</taxon>
        <taxon>Ecdysozoa</taxon>
        <taxon>Arthropoda</taxon>
        <taxon>Hexapoda</taxon>
        <taxon>Insecta</taxon>
        <taxon>Pterygota</taxon>
        <taxon>Neoptera</taxon>
        <taxon>Endopterygota</taxon>
        <taxon>Coleoptera</taxon>
        <taxon>Polyphaga</taxon>
        <taxon>Cucujiformia</taxon>
        <taxon>Tenebrionidae</taxon>
        <taxon>Zophobas</taxon>
    </lineage>
</organism>
<evidence type="ECO:0000313" key="2">
    <source>
        <dbReference type="Proteomes" id="UP001168821"/>
    </source>
</evidence>
<proteinExistence type="predicted"/>
<accession>A0AA38MQ14</accession>
<name>A0AA38MQ14_9CUCU</name>
<dbReference type="PANTHER" id="PTHR45749:SF37">
    <property type="entry name" value="OS05G0311600 PROTEIN"/>
    <property type="match status" value="1"/>
</dbReference>
<protein>
    <recommendedName>
        <fullName evidence="3">Zinc finger MYM-type protein 1-like</fullName>
    </recommendedName>
</protein>
<evidence type="ECO:0008006" key="3">
    <source>
        <dbReference type="Google" id="ProtNLM"/>
    </source>
</evidence>
<reference evidence="1" key="1">
    <citation type="journal article" date="2023" name="G3 (Bethesda)">
        <title>Whole genome assemblies of Zophobas morio and Tenebrio molitor.</title>
        <authorList>
            <person name="Kaur S."/>
            <person name="Stinson S.A."/>
            <person name="diCenzo G.C."/>
        </authorList>
    </citation>
    <scope>NUCLEOTIDE SEQUENCE</scope>
    <source>
        <strain evidence="1">QUZm001</strain>
    </source>
</reference>
<dbReference type="Proteomes" id="UP001168821">
    <property type="component" value="Unassembled WGS sequence"/>
</dbReference>
<sequence>MDPFEFVALLVFQCKILENVNLVSKTLQSSNITLDEVRKWMEHLKDKFQSIRDNFEQIMEESRKCADTWKINNSFSNKRIKKVKLFHDELCEDTVFKDSTEKFKATVFYPALDILNIQIKDGFESMKNVRNYFSFLEPQEMLNSTDEEFVEAASKLANKYEEDISSAICGQIVSLKNIVVGEIIQQKITKITDIAEFLFMDNNFLTAERSFSKLELIKSYLGSTMGQKRLTNLAVLSIECDRSQKLDLDIREFMNSRQRRMKPV</sequence>
<dbReference type="EMBL" id="JALNTZ010000001">
    <property type="protein sequence ID" value="KAJ3664506.1"/>
    <property type="molecule type" value="Genomic_DNA"/>
</dbReference>
<gene>
    <name evidence="1" type="ORF">Zmor_000066</name>
</gene>
<dbReference type="PANTHER" id="PTHR45749">
    <property type="match status" value="1"/>
</dbReference>
<comment type="caution">
    <text evidence="1">The sequence shown here is derived from an EMBL/GenBank/DDBJ whole genome shotgun (WGS) entry which is preliminary data.</text>
</comment>